<dbReference type="OrthoDB" id="17927at2759"/>
<feature type="compositionally biased region" description="Low complexity" evidence="11">
    <location>
        <begin position="388"/>
        <end position="408"/>
    </location>
</feature>
<keyword evidence="2" id="KW-0813">Transport</keyword>
<evidence type="ECO:0000313" key="13">
    <source>
        <dbReference type="EMBL" id="VVT44854.1"/>
    </source>
</evidence>
<sequence>MSFKFNWDSFTSDDDFYDRVRTLLSDALNRGKMPNILADRIRVRELYLGDESPQLEILEVGDLADDRFRGIFKLTYAGNASITLTTKIRANPLQVYAMSSPGFCMPRFQNSAAASLSIPLNLTLSDIKLSGIIILVFSKAKGLTLVFRNDPLQSIRVTSTFDTLPGIARFLQTQIETQIRLLFREDLPAILHKLSHKWTPQSNIGLEKSRLHQKMAEHQREKQAVAVAAAAAAAAGTAGGVDTNTTVVDNEDFDVDAAAEQQQENEDGTQEEYVQFGDINPDMPILSPANMVKLNALCASQLTLSLFTPSIKETVYRANLETHGEGSSGASGTNGNALSGLQHVDGTVDLDEIMRIQSRNYFRTSHGKPRRRVIKVGGAKTNNAQQQPSATTSSDDTTTPASAPAPVPVSVSVSIPVKIAPALSTSTLVPVPVASQTKTTTAATVAASAATVVSAAATAAATTTTITTPLRKNTRTTSRTLKKPDAGLQAIPQSPTDGSGTVGILGSRMPSLETPVKPSKTGISGLSTSMSMTKPTDPEKAQLYARVQHVMRSQPPMLRVVVNDDEARSEKVLAADVKAQQQQQQQQQQVLPRRRPRSGMKNIHHHGLGQSATKAGEAMEDEGREYGSPPPAYVA</sequence>
<dbReference type="Pfam" id="PF26545">
    <property type="entry name" value="Mdm34_N"/>
    <property type="match status" value="1"/>
</dbReference>
<comment type="domain">
    <text evidence="10">Lacks alpha-helical transmembrane segments, suggesting that it resides in the membrane via beta-sheet conformations similar to those predicted for other outer membrane proteins and porin.</text>
</comment>
<comment type="subunit">
    <text evidence="10">Component of the ER-mitochondria encounter structure (ERMES) or MDM complex, composed of MMM1, MDM10, MDM12 and MDM34.</text>
</comment>
<keyword evidence="3 10" id="KW-1134">Transmembrane beta strand</keyword>
<feature type="compositionally biased region" description="Polar residues" evidence="11">
    <location>
        <begin position="521"/>
        <end position="534"/>
    </location>
</feature>
<keyword evidence="8 10" id="KW-0496">Mitochondrion</keyword>
<dbReference type="GO" id="GO:0007005">
    <property type="term" value="P:mitochondrion organization"/>
    <property type="evidence" value="ECO:0007669"/>
    <property type="project" value="InterPro"/>
</dbReference>
<dbReference type="GO" id="GO:0008289">
    <property type="term" value="F:lipid binding"/>
    <property type="evidence" value="ECO:0007669"/>
    <property type="project" value="UniProtKB-KW"/>
</dbReference>
<evidence type="ECO:0000256" key="9">
    <source>
        <dbReference type="ARBA" id="ARBA00023136"/>
    </source>
</evidence>
<evidence type="ECO:0000256" key="6">
    <source>
        <dbReference type="ARBA" id="ARBA00023055"/>
    </source>
</evidence>
<evidence type="ECO:0000256" key="7">
    <source>
        <dbReference type="ARBA" id="ARBA00023121"/>
    </source>
</evidence>
<dbReference type="PANTHER" id="PTHR28185">
    <property type="entry name" value="MITOCHONDRIAL DISTRIBUTION AND MORPHOLOGY PROTEIN 34"/>
    <property type="match status" value="1"/>
</dbReference>
<feature type="compositionally biased region" description="Low complexity" evidence="11">
    <location>
        <begin position="580"/>
        <end position="589"/>
    </location>
</feature>
<dbReference type="HAMAP" id="MF_03105">
    <property type="entry name" value="Mdm34"/>
    <property type="match status" value="1"/>
</dbReference>
<keyword evidence="9 10" id="KW-0472">Membrane</keyword>
<feature type="region of interest" description="Disordered" evidence="11">
    <location>
        <begin position="377"/>
        <end position="408"/>
    </location>
</feature>
<evidence type="ECO:0000256" key="4">
    <source>
        <dbReference type="ARBA" id="ARBA00022692"/>
    </source>
</evidence>
<gene>
    <name evidence="10" type="primary">MDM34</name>
    <name evidence="13" type="ORF">SAPINGB_P000556</name>
</gene>
<dbReference type="InterPro" id="IPR058825">
    <property type="entry name" value="MDM34_N"/>
</dbReference>
<comment type="function">
    <text evidence="10">Component of the ERMES/MDM complex, which serves as a molecular tether to connect the endoplasmic reticulum (ER) and mitochondria. Components of this complex are involved in the control of mitochondrial shape and protein biogenesis, and function in nonvesicular lipid trafficking between the ER and mitochondria. MDM34 is required for the interaction of the ER-resident membrane protein MMM1 and the outer mitochondrial membrane-resident beta-barrel protein MDM10.</text>
</comment>
<evidence type="ECO:0000256" key="5">
    <source>
        <dbReference type="ARBA" id="ARBA00022787"/>
    </source>
</evidence>
<feature type="compositionally biased region" description="Basic residues" evidence="11">
    <location>
        <begin position="592"/>
        <end position="607"/>
    </location>
</feature>
<accession>A0A5E8B039</accession>
<keyword evidence="5 10" id="KW-1000">Mitochondrion outer membrane</keyword>
<dbReference type="InterPro" id="IPR027536">
    <property type="entry name" value="MDM34"/>
</dbReference>
<dbReference type="EMBL" id="CABVLU010000001">
    <property type="protein sequence ID" value="VVT44854.1"/>
    <property type="molecule type" value="Genomic_DNA"/>
</dbReference>
<dbReference type="GO" id="GO:0015914">
    <property type="term" value="P:phospholipid transport"/>
    <property type="evidence" value="ECO:0007669"/>
    <property type="project" value="TreeGrafter"/>
</dbReference>
<dbReference type="InterPro" id="IPR031468">
    <property type="entry name" value="SMP_LBD"/>
</dbReference>
<evidence type="ECO:0000256" key="3">
    <source>
        <dbReference type="ARBA" id="ARBA00022452"/>
    </source>
</evidence>
<dbReference type="PANTHER" id="PTHR28185:SF1">
    <property type="entry name" value="MITOCHONDRIAL DISTRIBUTION AND MORPHOLOGY PROTEIN 34"/>
    <property type="match status" value="1"/>
</dbReference>
<evidence type="ECO:0000256" key="8">
    <source>
        <dbReference type="ARBA" id="ARBA00023128"/>
    </source>
</evidence>
<proteinExistence type="inferred from homology"/>
<comment type="similarity">
    <text evidence="10">Belongs to the MDM34 family.</text>
</comment>
<dbReference type="CDD" id="cd21673">
    <property type="entry name" value="SMP_Mdm34"/>
    <property type="match status" value="1"/>
</dbReference>
<feature type="region of interest" description="Disordered" evidence="11">
    <location>
        <begin position="467"/>
        <end position="537"/>
    </location>
</feature>
<feature type="region of interest" description="Disordered" evidence="11">
    <location>
        <begin position="579"/>
        <end position="635"/>
    </location>
</feature>
<evidence type="ECO:0000313" key="14">
    <source>
        <dbReference type="Proteomes" id="UP000398389"/>
    </source>
</evidence>
<dbReference type="GO" id="GO:0032865">
    <property type="term" value="C:ERMES complex"/>
    <property type="evidence" value="ECO:0007669"/>
    <property type="project" value="UniProtKB-UniRule"/>
</dbReference>
<dbReference type="GO" id="GO:1990456">
    <property type="term" value="P:mitochondrion-endoplasmic reticulum membrane tethering"/>
    <property type="evidence" value="ECO:0007669"/>
    <property type="project" value="TreeGrafter"/>
</dbReference>
<feature type="domain" description="SMP-LTD" evidence="12">
    <location>
        <begin position="1"/>
        <end position="196"/>
    </location>
</feature>
<evidence type="ECO:0000256" key="10">
    <source>
        <dbReference type="HAMAP-Rule" id="MF_03105"/>
    </source>
</evidence>
<evidence type="ECO:0000259" key="12">
    <source>
        <dbReference type="PROSITE" id="PS51847"/>
    </source>
</evidence>
<name>A0A5E8B039_9ASCO</name>
<evidence type="ECO:0000256" key="1">
    <source>
        <dbReference type="ARBA" id="ARBA00004370"/>
    </source>
</evidence>
<reference evidence="13 14" key="1">
    <citation type="submission" date="2019-09" db="EMBL/GenBank/DDBJ databases">
        <authorList>
            <person name="Brejova B."/>
        </authorList>
    </citation>
    <scope>NUCLEOTIDE SEQUENCE [LARGE SCALE GENOMIC DNA]</scope>
</reference>
<keyword evidence="7" id="KW-0446">Lipid-binding</keyword>
<organism evidence="13 14">
    <name type="scientific">Magnusiomyces paraingens</name>
    <dbReference type="NCBI Taxonomy" id="2606893"/>
    <lineage>
        <taxon>Eukaryota</taxon>
        <taxon>Fungi</taxon>
        <taxon>Dikarya</taxon>
        <taxon>Ascomycota</taxon>
        <taxon>Saccharomycotina</taxon>
        <taxon>Dipodascomycetes</taxon>
        <taxon>Dipodascales</taxon>
        <taxon>Dipodascaceae</taxon>
        <taxon>Magnusiomyces</taxon>
    </lineage>
</organism>
<protein>
    <recommendedName>
        <fullName evidence="10">Mitochondrial distribution and morphology protein 34</fullName>
    </recommendedName>
</protein>
<dbReference type="AlphaFoldDB" id="A0A5E8B039"/>
<keyword evidence="14" id="KW-1185">Reference proteome</keyword>
<keyword evidence="4 10" id="KW-0812">Transmembrane</keyword>
<evidence type="ECO:0000256" key="11">
    <source>
        <dbReference type="SAM" id="MobiDB-lite"/>
    </source>
</evidence>
<comment type="subcellular location">
    <subcellularLocation>
        <location evidence="1">Membrane</location>
    </subcellularLocation>
    <subcellularLocation>
        <location evidence="10">Mitochondrion outer membrane</location>
        <topology evidence="10">Multi-pass membrane protein</topology>
    </subcellularLocation>
    <text evidence="10">The ERMES/MDM complex localizes to a few discrete foci (around 10 per single cell), that represent mitochondria-endoplasmic reticulum junctions. These foci are often found next to mtDNA nucleoids.</text>
</comment>
<dbReference type="Proteomes" id="UP000398389">
    <property type="component" value="Unassembled WGS sequence"/>
</dbReference>
<keyword evidence="6" id="KW-0445">Lipid transport</keyword>
<dbReference type="PROSITE" id="PS51847">
    <property type="entry name" value="SMP"/>
    <property type="match status" value="1"/>
</dbReference>
<evidence type="ECO:0000256" key="2">
    <source>
        <dbReference type="ARBA" id="ARBA00022448"/>
    </source>
</evidence>